<evidence type="ECO:0000313" key="1">
    <source>
        <dbReference type="EMBL" id="ADQ53277.1"/>
    </source>
</evidence>
<sequence length="117" mass="13865">MFAMFKKTTKTDKSVAISSRIEWITTHVNTKEKLVVFMDAIMNRDSKHLVMGRSPISLITPVFGTENRKDLYCIRNRFNETKITVESYGVRMWFKNNYTTRYILKFLPNCLRLVLFD</sequence>
<protein>
    <submittedName>
        <fullName evidence="1">Uncharacterized protein</fullName>
    </submittedName>
</protein>
<evidence type="ECO:0000313" key="2">
    <source>
        <dbReference type="Proteomes" id="UP000008727"/>
    </source>
</evidence>
<dbReference type="RefSeq" id="YP_004301106.1">
    <property type="nucleotide sequence ID" value="NC_015251.1"/>
</dbReference>
<organism evidence="1 2">
    <name type="scientific">Aeromonas phage 65</name>
    <dbReference type="NCBI Taxonomy" id="2919549"/>
    <lineage>
        <taxon>Viruses</taxon>
        <taxon>Duplodnaviria</taxon>
        <taxon>Heunggongvirae</taxon>
        <taxon>Uroviricota</taxon>
        <taxon>Caudoviricetes</taxon>
        <taxon>Pantevenvirales</taxon>
        <taxon>Straboviridae</taxon>
        <taxon>Emmerichvirinae</taxon>
        <taxon>Ishigurovirus</taxon>
        <taxon>Ishigurovirus osborne</taxon>
    </lineage>
</organism>
<gene>
    <name evidence="1" type="ORF">65p269</name>
</gene>
<keyword evidence="2" id="KW-1185">Reference proteome</keyword>
<reference evidence="1 2" key="1">
    <citation type="journal article" date="2010" name="Virol. J.">
        <title>Genomes of the T4-related bacteriophages as windows on microbial genome evolution.</title>
        <authorList>
            <person name="Petrov V.M."/>
            <person name="Ratnayaka S."/>
            <person name="Nolan J.M."/>
            <person name="Miller E.S."/>
            <person name="Karam J.D."/>
        </authorList>
    </citation>
    <scope>NUCLEOTIDE SEQUENCE [LARGE SCALE GENOMIC DNA]</scope>
</reference>
<proteinExistence type="predicted"/>
<dbReference type="Proteomes" id="UP000008727">
    <property type="component" value="Segment"/>
</dbReference>
<dbReference type="EMBL" id="GU459069">
    <property type="protein sequence ID" value="ADQ53277.1"/>
    <property type="molecule type" value="Genomic_DNA"/>
</dbReference>
<name>E5DSA3_9CAUD</name>
<dbReference type="KEGG" id="vg:10323546"/>
<accession>E5DSA3</accession>